<protein>
    <submittedName>
        <fullName evidence="1">Uncharacterized protein</fullName>
    </submittedName>
</protein>
<reference evidence="1 2" key="1">
    <citation type="submission" date="2022-11" db="EMBL/GenBank/DDBJ databases">
        <title>Nonomuraea corallina sp. nov., a new species of the genus Nonomuraea isolated from sea side sediment in Thai sea.</title>
        <authorList>
            <person name="Ngamcharungchit C."/>
            <person name="Matsumoto A."/>
            <person name="Suriyachadkun C."/>
            <person name="Panbangred W."/>
            <person name="Inahashi Y."/>
            <person name="Intra B."/>
        </authorList>
    </citation>
    <scope>NUCLEOTIDE SEQUENCE [LARGE SCALE GENOMIC DNA]</scope>
    <source>
        <strain evidence="1 2">DSM 43553</strain>
    </source>
</reference>
<evidence type="ECO:0000313" key="1">
    <source>
        <dbReference type="EMBL" id="MDA0645680.1"/>
    </source>
</evidence>
<accession>A0ABT4T982</accession>
<organism evidence="1 2">
    <name type="scientific">Nonomuraea ferruginea</name>
    <dbReference type="NCBI Taxonomy" id="46174"/>
    <lineage>
        <taxon>Bacteria</taxon>
        <taxon>Bacillati</taxon>
        <taxon>Actinomycetota</taxon>
        <taxon>Actinomycetes</taxon>
        <taxon>Streptosporangiales</taxon>
        <taxon>Streptosporangiaceae</taxon>
        <taxon>Nonomuraea</taxon>
    </lineage>
</organism>
<keyword evidence="2" id="KW-1185">Reference proteome</keyword>
<name>A0ABT4T982_9ACTN</name>
<gene>
    <name evidence="1" type="ORF">OUY24_34060</name>
</gene>
<dbReference type="RefSeq" id="WP_271279242.1">
    <property type="nucleotide sequence ID" value="NZ_BAABFD010000022.1"/>
</dbReference>
<comment type="caution">
    <text evidence="1">The sequence shown here is derived from an EMBL/GenBank/DDBJ whole genome shotgun (WGS) entry which is preliminary data.</text>
</comment>
<dbReference type="EMBL" id="JAPNUD010000150">
    <property type="protein sequence ID" value="MDA0645680.1"/>
    <property type="molecule type" value="Genomic_DNA"/>
</dbReference>
<sequence length="88" mass="9709">MTRRRTPRTSVIRLTTGNAARTLNHPFARREPVLALDFGATSVLVTTSGPVTVKDLEFAHQLAREAQRFARSLERSFYGLPDGRGVAA</sequence>
<evidence type="ECO:0000313" key="2">
    <source>
        <dbReference type="Proteomes" id="UP001212498"/>
    </source>
</evidence>
<proteinExistence type="predicted"/>
<dbReference type="Proteomes" id="UP001212498">
    <property type="component" value="Unassembled WGS sequence"/>
</dbReference>